<name>A0AAD5N1U4_PARTN</name>
<dbReference type="Proteomes" id="UP001196413">
    <property type="component" value="Unassembled WGS sequence"/>
</dbReference>
<accession>A0AAD5N1U4</accession>
<gene>
    <name evidence="1" type="ORF">KIN20_018321</name>
</gene>
<dbReference type="EMBL" id="JAHQIW010003646">
    <property type="protein sequence ID" value="KAJ1359557.1"/>
    <property type="molecule type" value="Genomic_DNA"/>
</dbReference>
<evidence type="ECO:0000313" key="2">
    <source>
        <dbReference type="Proteomes" id="UP001196413"/>
    </source>
</evidence>
<evidence type="ECO:0000313" key="1">
    <source>
        <dbReference type="EMBL" id="KAJ1359557.1"/>
    </source>
</evidence>
<sequence>MTAKTVTIYEHHIVDAPLLFNILSKYQKNIGVSLEQSRNLNEHIGIFVITKLVIAVHYSPKFRLWIARCFRIKKQD</sequence>
<dbReference type="AlphaFoldDB" id="A0AAD5N1U4"/>
<reference evidence="1" key="1">
    <citation type="submission" date="2021-06" db="EMBL/GenBank/DDBJ databases">
        <title>Parelaphostrongylus tenuis whole genome reference sequence.</title>
        <authorList>
            <person name="Garwood T.J."/>
            <person name="Larsen P.A."/>
            <person name="Fountain-Jones N.M."/>
            <person name="Garbe J.R."/>
            <person name="Macchietto M.G."/>
            <person name="Kania S.A."/>
            <person name="Gerhold R.W."/>
            <person name="Richards J.E."/>
            <person name="Wolf T.M."/>
        </authorList>
    </citation>
    <scope>NUCLEOTIDE SEQUENCE</scope>
    <source>
        <strain evidence="1">MNPRO001-30</strain>
        <tissue evidence="1">Meninges</tissue>
    </source>
</reference>
<keyword evidence="2" id="KW-1185">Reference proteome</keyword>
<proteinExistence type="predicted"/>
<organism evidence="1 2">
    <name type="scientific">Parelaphostrongylus tenuis</name>
    <name type="common">Meningeal worm</name>
    <dbReference type="NCBI Taxonomy" id="148309"/>
    <lineage>
        <taxon>Eukaryota</taxon>
        <taxon>Metazoa</taxon>
        <taxon>Ecdysozoa</taxon>
        <taxon>Nematoda</taxon>
        <taxon>Chromadorea</taxon>
        <taxon>Rhabditida</taxon>
        <taxon>Rhabditina</taxon>
        <taxon>Rhabditomorpha</taxon>
        <taxon>Strongyloidea</taxon>
        <taxon>Metastrongylidae</taxon>
        <taxon>Parelaphostrongylus</taxon>
    </lineage>
</organism>
<comment type="caution">
    <text evidence="1">The sequence shown here is derived from an EMBL/GenBank/DDBJ whole genome shotgun (WGS) entry which is preliminary data.</text>
</comment>
<protein>
    <submittedName>
        <fullName evidence="1">Uncharacterized protein</fullName>
    </submittedName>
</protein>